<keyword evidence="2" id="KW-0732">Signal</keyword>
<dbReference type="SMART" id="SM00184">
    <property type="entry name" value="RING"/>
    <property type="match status" value="1"/>
</dbReference>
<dbReference type="OrthoDB" id="6105938at2759"/>
<dbReference type="KEGG" id="more:E1B28_008470"/>
<dbReference type="Pfam" id="PF13639">
    <property type="entry name" value="zf-RING_2"/>
    <property type="match status" value="1"/>
</dbReference>
<evidence type="ECO:0000256" key="2">
    <source>
        <dbReference type="SAM" id="SignalP"/>
    </source>
</evidence>
<dbReference type="Gene3D" id="3.30.40.10">
    <property type="entry name" value="Zinc/RING finger domain, C3HC4 (zinc finger)"/>
    <property type="match status" value="1"/>
</dbReference>
<evidence type="ECO:0000313" key="5">
    <source>
        <dbReference type="Proteomes" id="UP001049176"/>
    </source>
</evidence>
<dbReference type="RefSeq" id="XP_043008564.1">
    <property type="nucleotide sequence ID" value="XM_043153280.1"/>
</dbReference>
<dbReference type="AlphaFoldDB" id="A0A9P7RYE0"/>
<protein>
    <recommendedName>
        <fullName evidence="3">RING-type domain-containing protein</fullName>
    </recommendedName>
</protein>
<feature type="signal peptide" evidence="2">
    <location>
        <begin position="1"/>
        <end position="22"/>
    </location>
</feature>
<keyword evidence="5" id="KW-1185">Reference proteome</keyword>
<dbReference type="GeneID" id="66077546"/>
<dbReference type="GO" id="GO:0008270">
    <property type="term" value="F:zinc ion binding"/>
    <property type="evidence" value="ECO:0007669"/>
    <property type="project" value="UniProtKB-KW"/>
</dbReference>
<keyword evidence="1" id="KW-0862">Zinc</keyword>
<sequence length="87" mass="9577">MAEAWSQFLAALDVAIVRSVGSCPVCLEEYKPDRLPTTNTCGHSFCDECTAGLQKHGNKECPVCRATLMGGTKCLGFRQLLLNLWDR</sequence>
<comment type="caution">
    <text evidence="4">The sequence shown here is derived from an EMBL/GenBank/DDBJ whole genome shotgun (WGS) entry which is preliminary data.</text>
</comment>
<dbReference type="InterPro" id="IPR013083">
    <property type="entry name" value="Znf_RING/FYVE/PHD"/>
</dbReference>
<feature type="domain" description="RING-type" evidence="3">
    <location>
        <begin position="23"/>
        <end position="65"/>
    </location>
</feature>
<name>A0A9P7RYE0_9AGAR</name>
<organism evidence="4 5">
    <name type="scientific">Marasmius oreades</name>
    <name type="common">fairy-ring Marasmius</name>
    <dbReference type="NCBI Taxonomy" id="181124"/>
    <lineage>
        <taxon>Eukaryota</taxon>
        <taxon>Fungi</taxon>
        <taxon>Dikarya</taxon>
        <taxon>Basidiomycota</taxon>
        <taxon>Agaricomycotina</taxon>
        <taxon>Agaricomycetes</taxon>
        <taxon>Agaricomycetidae</taxon>
        <taxon>Agaricales</taxon>
        <taxon>Marasmiineae</taxon>
        <taxon>Marasmiaceae</taxon>
        <taxon>Marasmius</taxon>
    </lineage>
</organism>
<keyword evidence="1" id="KW-0863">Zinc-finger</keyword>
<dbReference type="Proteomes" id="UP001049176">
    <property type="component" value="Chromosome 5"/>
</dbReference>
<evidence type="ECO:0000313" key="4">
    <source>
        <dbReference type="EMBL" id="KAG7092094.1"/>
    </source>
</evidence>
<evidence type="ECO:0000256" key="1">
    <source>
        <dbReference type="PROSITE-ProRule" id="PRU00175"/>
    </source>
</evidence>
<dbReference type="EMBL" id="CM032185">
    <property type="protein sequence ID" value="KAG7092094.1"/>
    <property type="molecule type" value="Genomic_DNA"/>
</dbReference>
<dbReference type="InterPro" id="IPR001841">
    <property type="entry name" value="Znf_RING"/>
</dbReference>
<feature type="chain" id="PRO_5040257068" description="RING-type domain-containing protein" evidence="2">
    <location>
        <begin position="23"/>
        <end position="87"/>
    </location>
</feature>
<dbReference type="PROSITE" id="PS50089">
    <property type="entry name" value="ZF_RING_2"/>
    <property type="match status" value="1"/>
</dbReference>
<gene>
    <name evidence="4" type="ORF">E1B28_008470</name>
</gene>
<evidence type="ECO:0000259" key="3">
    <source>
        <dbReference type="PROSITE" id="PS50089"/>
    </source>
</evidence>
<reference evidence="4" key="1">
    <citation type="journal article" date="2021" name="Genome Biol. Evol.">
        <title>The assembled and annotated genome of the fairy-ring fungus Marasmius oreades.</title>
        <authorList>
            <person name="Hiltunen M."/>
            <person name="Ament-Velasquez S.L."/>
            <person name="Johannesson H."/>
        </authorList>
    </citation>
    <scope>NUCLEOTIDE SEQUENCE</scope>
    <source>
        <strain evidence="4">03SP1</strain>
    </source>
</reference>
<keyword evidence="1" id="KW-0479">Metal-binding</keyword>
<accession>A0A9P7RYE0</accession>
<proteinExistence type="predicted"/>
<dbReference type="SUPFAM" id="SSF57850">
    <property type="entry name" value="RING/U-box"/>
    <property type="match status" value="1"/>
</dbReference>